<dbReference type="PROSITE" id="PS50222">
    <property type="entry name" value="EF_HAND_2"/>
    <property type="match status" value="2"/>
</dbReference>
<keyword evidence="1 5" id="KW-0344">Guanine-nucleotide releasing factor</keyword>
<feature type="domain" description="Phorbol-ester/DAG-type" evidence="7">
    <location>
        <begin position="457"/>
        <end position="507"/>
    </location>
</feature>
<dbReference type="GO" id="GO:0007265">
    <property type="term" value="P:Ras protein signal transduction"/>
    <property type="evidence" value="ECO:0007669"/>
    <property type="project" value="TreeGrafter"/>
</dbReference>
<sequence length="595" mass="67599">NDFSISDGEEDVGKDSLPWALFHVHEWFVNSCELMDAVNDNGIRLRVCRAVGYWIRICPTHFDASLCKLVERLKLLAISRNVPNSATLLDLSSLPSYSWLRNVSVRNPVSRQCSLSFDQWSPEEIAVSLSHIDYKALFRIPISELKQYCIDGNLSRTPVLERSISIFNSLSNWVQCMILNKGTPVERAEMITKFTHVARCLRRMNNFNTLMAVIGGVTHSNIARLSKTSSALSSELRKELNHFTQLLSSTSNFACYRKALHESSGSFCIPIICRGVHLKDLISLLIKNQESPEHCCLVSCRKIPYLAVHLSHFVNFNRTPHNFPNANIDLIDTLKVSLDIRYNEDDIYRLSLKHEPRTLLSVILFADWASGVSSTLDAKIVNKHITAMVEAVFKNYDHNKDGSISQSEFQQISTNFPFIAPFGTIDTDKDGLISKSEMNAYFVKICKQSVDFRREFHHDFRETTFLTPAICAHCDKLLWGIIRQGFKCHDCGLTVHRTCRGSVVVECRRNGNWKTNVAESARTNRKLLPGIRSISRLRTASTTSEREPTDDTTTECFASTACKMLLHLRPHSKKNRARSDTGCYYQYVIACLKIN</sequence>
<evidence type="ECO:0000313" key="10">
    <source>
        <dbReference type="WBParaSite" id="EEL_0000424901-mRNA-1"/>
    </source>
</evidence>
<dbReference type="InterPro" id="IPR020454">
    <property type="entry name" value="DAG/PE-bd"/>
</dbReference>
<dbReference type="PROSITE" id="PS50009">
    <property type="entry name" value="RASGEF_CAT"/>
    <property type="match status" value="1"/>
</dbReference>
<evidence type="ECO:0000313" key="9">
    <source>
        <dbReference type="Proteomes" id="UP000050640"/>
    </source>
</evidence>
<dbReference type="PROSITE" id="PS00018">
    <property type="entry name" value="EF_HAND_1"/>
    <property type="match status" value="2"/>
</dbReference>
<dbReference type="Proteomes" id="UP000050640">
    <property type="component" value="Unplaced"/>
</dbReference>
<dbReference type="GO" id="GO:0005886">
    <property type="term" value="C:plasma membrane"/>
    <property type="evidence" value="ECO:0007669"/>
    <property type="project" value="TreeGrafter"/>
</dbReference>
<proteinExistence type="predicted"/>
<keyword evidence="2" id="KW-0479">Metal-binding</keyword>
<dbReference type="GO" id="GO:0005085">
    <property type="term" value="F:guanyl-nucleotide exchange factor activity"/>
    <property type="evidence" value="ECO:0007669"/>
    <property type="project" value="UniProtKB-KW"/>
</dbReference>
<dbReference type="STRING" id="1147741.A0A158Q7C6"/>
<dbReference type="Gene3D" id="3.30.60.20">
    <property type="match status" value="1"/>
</dbReference>
<evidence type="ECO:0000256" key="4">
    <source>
        <dbReference type="ARBA" id="ARBA00022837"/>
    </source>
</evidence>
<dbReference type="InterPro" id="IPR001895">
    <property type="entry name" value="RASGEF_cat_dom"/>
</dbReference>
<dbReference type="InterPro" id="IPR011992">
    <property type="entry name" value="EF-hand-dom_pair"/>
</dbReference>
<dbReference type="SUPFAM" id="SSF57889">
    <property type="entry name" value="Cysteine-rich domain"/>
    <property type="match status" value="1"/>
</dbReference>
<keyword evidence="3" id="KW-0862">Zinc</keyword>
<evidence type="ECO:0000256" key="1">
    <source>
        <dbReference type="ARBA" id="ARBA00022658"/>
    </source>
</evidence>
<evidence type="ECO:0000259" key="7">
    <source>
        <dbReference type="PROSITE" id="PS50081"/>
    </source>
</evidence>
<dbReference type="SMART" id="SM00147">
    <property type="entry name" value="RasGEF"/>
    <property type="match status" value="1"/>
</dbReference>
<evidence type="ECO:0000259" key="8">
    <source>
        <dbReference type="PROSITE" id="PS50222"/>
    </source>
</evidence>
<dbReference type="PROSITE" id="PS50081">
    <property type="entry name" value="ZF_DAG_PE_2"/>
    <property type="match status" value="1"/>
</dbReference>
<feature type="domain" description="Ras-GEF" evidence="6">
    <location>
        <begin position="121"/>
        <end position="357"/>
    </location>
</feature>
<evidence type="ECO:0000256" key="5">
    <source>
        <dbReference type="PROSITE-ProRule" id="PRU00168"/>
    </source>
</evidence>
<dbReference type="GO" id="GO:0005509">
    <property type="term" value="F:calcium ion binding"/>
    <property type="evidence" value="ECO:0007669"/>
    <property type="project" value="InterPro"/>
</dbReference>
<dbReference type="InterPro" id="IPR018247">
    <property type="entry name" value="EF_Hand_1_Ca_BS"/>
</dbReference>
<dbReference type="InterPro" id="IPR008937">
    <property type="entry name" value="Ras-like_GEF"/>
</dbReference>
<dbReference type="InterPro" id="IPR023578">
    <property type="entry name" value="Ras_GEF_dom_sf"/>
</dbReference>
<dbReference type="Pfam" id="PF13202">
    <property type="entry name" value="EF-hand_5"/>
    <property type="match status" value="2"/>
</dbReference>
<reference evidence="10" key="1">
    <citation type="submission" date="2016-04" db="UniProtKB">
        <authorList>
            <consortium name="WormBaseParasite"/>
        </authorList>
    </citation>
    <scope>IDENTIFICATION</scope>
</reference>
<dbReference type="AlphaFoldDB" id="A0A158Q7C6"/>
<organism evidence="9 10">
    <name type="scientific">Elaeophora elaphi</name>
    <dbReference type="NCBI Taxonomy" id="1147741"/>
    <lineage>
        <taxon>Eukaryota</taxon>
        <taxon>Metazoa</taxon>
        <taxon>Ecdysozoa</taxon>
        <taxon>Nematoda</taxon>
        <taxon>Chromadorea</taxon>
        <taxon>Rhabditida</taxon>
        <taxon>Spirurina</taxon>
        <taxon>Spiruromorpha</taxon>
        <taxon>Filarioidea</taxon>
        <taxon>Onchocercidae</taxon>
        <taxon>Elaeophora</taxon>
    </lineage>
</organism>
<evidence type="ECO:0000259" key="6">
    <source>
        <dbReference type="PROSITE" id="PS50009"/>
    </source>
</evidence>
<feature type="domain" description="EF-hand" evidence="8">
    <location>
        <begin position="425"/>
        <end position="448"/>
    </location>
</feature>
<name>A0A158Q7C6_9BILA</name>
<dbReference type="PROSITE" id="PS00479">
    <property type="entry name" value="ZF_DAG_PE_1"/>
    <property type="match status" value="1"/>
</dbReference>
<dbReference type="Pfam" id="PF00130">
    <property type="entry name" value="C1_1"/>
    <property type="match status" value="1"/>
</dbReference>
<dbReference type="PRINTS" id="PR00008">
    <property type="entry name" value="DAGPEDOMAIN"/>
</dbReference>
<accession>A0A158Q7C6</accession>
<feature type="domain" description="EF-hand" evidence="8">
    <location>
        <begin position="384"/>
        <end position="419"/>
    </location>
</feature>
<evidence type="ECO:0000256" key="2">
    <source>
        <dbReference type="ARBA" id="ARBA00022723"/>
    </source>
</evidence>
<dbReference type="SUPFAM" id="SSF47473">
    <property type="entry name" value="EF-hand"/>
    <property type="match status" value="1"/>
</dbReference>
<protein>
    <submittedName>
        <fullName evidence="10">Phorbol-ester/DAG-type domain-containing protein</fullName>
    </submittedName>
</protein>
<dbReference type="InterPro" id="IPR002219">
    <property type="entry name" value="PKC_DAG/PE"/>
</dbReference>
<dbReference type="Gene3D" id="1.10.840.10">
    <property type="entry name" value="Ras guanine-nucleotide exchange factors catalytic domain"/>
    <property type="match status" value="1"/>
</dbReference>
<dbReference type="InterPro" id="IPR002048">
    <property type="entry name" value="EF_hand_dom"/>
</dbReference>
<dbReference type="SMART" id="SM00054">
    <property type="entry name" value="EFh"/>
    <property type="match status" value="2"/>
</dbReference>
<dbReference type="Pfam" id="PF00617">
    <property type="entry name" value="RasGEF"/>
    <property type="match status" value="1"/>
</dbReference>
<evidence type="ECO:0000256" key="3">
    <source>
        <dbReference type="ARBA" id="ARBA00022833"/>
    </source>
</evidence>
<keyword evidence="9" id="KW-1185">Reference proteome</keyword>
<dbReference type="CDD" id="cd00155">
    <property type="entry name" value="RasGEF"/>
    <property type="match status" value="1"/>
</dbReference>
<dbReference type="InterPro" id="IPR046349">
    <property type="entry name" value="C1-like_sf"/>
</dbReference>
<dbReference type="WBParaSite" id="EEL_0000424901-mRNA-1">
    <property type="protein sequence ID" value="EEL_0000424901-mRNA-1"/>
    <property type="gene ID" value="EEL_0000424901"/>
</dbReference>
<dbReference type="Gene3D" id="1.20.870.10">
    <property type="entry name" value="Son of sevenless (SoS) protein Chain: S domain 1"/>
    <property type="match status" value="1"/>
</dbReference>
<dbReference type="InterPro" id="IPR036964">
    <property type="entry name" value="RASGEF_cat_dom_sf"/>
</dbReference>
<dbReference type="SUPFAM" id="SSF48366">
    <property type="entry name" value="Ras GEF"/>
    <property type="match status" value="1"/>
</dbReference>
<dbReference type="SMART" id="SM00109">
    <property type="entry name" value="C1"/>
    <property type="match status" value="1"/>
</dbReference>
<dbReference type="PANTHER" id="PTHR23113">
    <property type="entry name" value="GUANINE NUCLEOTIDE EXCHANGE FACTOR"/>
    <property type="match status" value="1"/>
</dbReference>
<dbReference type="Gene3D" id="1.10.238.10">
    <property type="entry name" value="EF-hand"/>
    <property type="match status" value="1"/>
</dbReference>
<dbReference type="PANTHER" id="PTHR23113:SF252">
    <property type="entry name" value="RAS GUANYL-RELEASING PROTEIN 3"/>
    <property type="match status" value="1"/>
</dbReference>
<keyword evidence="4" id="KW-0106">Calcium</keyword>